<proteinExistence type="predicted"/>
<dbReference type="RefSeq" id="WP_136881616.1">
    <property type="nucleotide sequence ID" value="NZ_SWDX01000009.1"/>
</dbReference>
<name>A0A4U1G295_9SPHI</name>
<accession>A0A4U1G295</accession>
<sequence>MNYEAQERTIRNLVDALKALREGGVTSNKTDLTCQISEWLVKEIFNGTLASTSINKDWDLIVGEKRIQVKAHAKAATNKNRKTHISYSEAALIDELIIVVFTQDYALREFYSVPWSKALQLISHNKGGSILSWNRLKAYRLDIESLPNQPVVSLFK</sequence>
<evidence type="ECO:0000313" key="1">
    <source>
        <dbReference type="EMBL" id="TKC57695.1"/>
    </source>
</evidence>
<evidence type="ECO:0000313" key="2">
    <source>
        <dbReference type="Proteomes" id="UP000309594"/>
    </source>
</evidence>
<gene>
    <name evidence="1" type="ORF">FBD94_20700</name>
</gene>
<organism evidence="1 2">
    <name type="scientific">Pedobacter hiemivivus</name>
    <dbReference type="NCBI Taxonomy" id="2530454"/>
    <lineage>
        <taxon>Bacteria</taxon>
        <taxon>Pseudomonadati</taxon>
        <taxon>Bacteroidota</taxon>
        <taxon>Sphingobacteriia</taxon>
        <taxon>Sphingobacteriales</taxon>
        <taxon>Sphingobacteriaceae</taxon>
        <taxon>Pedobacter</taxon>
    </lineage>
</organism>
<dbReference type="EMBL" id="SWDX01000009">
    <property type="protein sequence ID" value="TKC57695.1"/>
    <property type="molecule type" value="Genomic_DNA"/>
</dbReference>
<dbReference type="Proteomes" id="UP000309594">
    <property type="component" value="Unassembled WGS sequence"/>
</dbReference>
<comment type="caution">
    <text evidence="1">The sequence shown here is derived from an EMBL/GenBank/DDBJ whole genome shotgun (WGS) entry which is preliminary data.</text>
</comment>
<protein>
    <submittedName>
        <fullName evidence="1">Uncharacterized protein</fullName>
    </submittedName>
</protein>
<reference evidence="1 2" key="1">
    <citation type="submission" date="2019-04" db="EMBL/GenBank/DDBJ databases">
        <title>Pedobacter sp. RP-1-16 sp. nov., isolated from Arctic soil.</title>
        <authorList>
            <person name="Dahal R.H."/>
            <person name="Kim D.-U."/>
        </authorList>
    </citation>
    <scope>NUCLEOTIDE SEQUENCE [LARGE SCALE GENOMIC DNA]</scope>
    <source>
        <strain evidence="1 2">RP-1-16</strain>
    </source>
</reference>
<dbReference type="AlphaFoldDB" id="A0A4U1G295"/>